<dbReference type="Pfam" id="PF13561">
    <property type="entry name" value="adh_short_C2"/>
    <property type="match status" value="1"/>
</dbReference>
<protein>
    <submittedName>
        <fullName evidence="5">3alpha(Or 20beta)-hydroxysteroid dehydrogenase</fullName>
    </submittedName>
</protein>
<dbReference type="PROSITE" id="PS00061">
    <property type="entry name" value="ADH_SHORT"/>
    <property type="match status" value="1"/>
</dbReference>
<dbReference type="InterPro" id="IPR002347">
    <property type="entry name" value="SDR_fam"/>
</dbReference>
<dbReference type="Proteomes" id="UP000317422">
    <property type="component" value="Unassembled WGS sequence"/>
</dbReference>
<dbReference type="PANTHER" id="PTHR24321:SF8">
    <property type="entry name" value="ESTRADIOL 17-BETA-DEHYDROGENASE 8-RELATED"/>
    <property type="match status" value="1"/>
</dbReference>
<name>A0A543N9G8_9ACTN</name>
<proteinExistence type="inferred from homology"/>
<sequence>MPSLDGKTVIITGGARGMGAATARSCVAAGARVLITDVLEGDGRATAEQLGDAARFVRHDVTSEDDWAAVVAAAHDTFGRVDGLVNNAGVAMGITIEDTELAEFERTLRINLTGTFLGMRAVLASLRKVGGGAVVNVSSAAGLTAVPYTSGYGASKWGVRGLTKVAALEFAADGIRVNSVHPGMVATPMTEESGAVTSDRGFPSAAAGRVGVPPEVAEANTFLLSEAATYITGAELAVDGGWSAGDAAMLRGGGPDGT</sequence>
<keyword evidence="2" id="KW-0560">Oxidoreductase</keyword>
<dbReference type="InterPro" id="IPR020904">
    <property type="entry name" value="Sc_DH/Rdtase_CS"/>
</dbReference>
<dbReference type="Gene3D" id="3.40.50.720">
    <property type="entry name" value="NAD(P)-binding Rossmann-like Domain"/>
    <property type="match status" value="1"/>
</dbReference>
<dbReference type="GO" id="GO:0016491">
    <property type="term" value="F:oxidoreductase activity"/>
    <property type="evidence" value="ECO:0007669"/>
    <property type="project" value="UniProtKB-KW"/>
</dbReference>
<comment type="similarity">
    <text evidence="1">Belongs to the short-chain dehydrogenases/reductases (SDR) family.</text>
</comment>
<dbReference type="RefSeq" id="WP_141925530.1">
    <property type="nucleotide sequence ID" value="NZ_VFQC01000002.1"/>
</dbReference>
<accession>A0A543N9G8</accession>
<dbReference type="PANTHER" id="PTHR24321">
    <property type="entry name" value="DEHYDROGENASES, SHORT CHAIN"/>
    <property type="match status" value="1"/>
</dbReference>
<evidence type="ECO:0000256" key="1">
    <source>
        <dbReference type="ARBA" id="ARBA00006484"/>
    </source>
</evidence>
<dbReference type="InterPro" id="IPR057326">
    <property type="entry name" value="KR_dom"/>
</dbReference>
<evidence type="ECO:0000313" key="6">
    <source>
        <dbReference type="Proteomes" id="UP000317422"/>
    </source>
</evidence>
<dbReference type="OrthoDB" id="3542748at2"/>
<evidence type="ECO:0000313" key="5">
    <source>
        <dbReference type="EMBL" id="TQN28483.1"/>
    </source>
</evidence>
<dbReference type="InterPro" id="IPR036291">
    <property type="entry name" value="NAD(P)-bd_dom_sf"/>
</dbReference>
<gene>
    <name evidence="5" type="ORF">FHX37_3828</name>
</gene>
<keyword evidence="6" id="KW-1185">Reference proteome</keyword>
<evidence type="ECO:0000259" key="4">
    <source>
        <dbReference type="SMART" id="SM00822"/>
    </source>
</evidence>
<comment type="caution">
    <text evidence="5">The sequence shown here is derived from an EMBL/GenBank/DDBJ whole genome shotgun (WGS) entry which is preliminary data.</text>
</comment>
<evidence type="ECO:0000256" key="2">
    <source>
        <dbReference type="ARBA" id="ARBA00023002"/>
    </source>
</evidence>
<dbReference type="AlphaFoldDB" id="A0A543N9G8"/>
<dbReference type="PRINTS" id="PR00081">
    <property type="entry name" value="GDHRDH"/>
</dbReference>
<dbReference type="SMART" id="SM00822">
    <property type="entry name" value="PKS_KR"/>
    <property type="match status" value="1"/>
</dbReference>
<dbReference type="PRINTS" id="PR00080">
    <property type="entry name" value="SDRFAMILY"/>
</dbReference>
<feature type="domain" description="Ketoreductase" evidence="4">
    <location>
        <begin position="7"/>
        <end position="178"/>
    </location>
</feature>
<evidence type="ECO:0000256" key="3">
    <source>
        <dbReference type="ARBA" id="ARBA00023027"/>
    </source>
</evidence>
<keyword evidence="3" id="KW-0520">NAD</keyword>
<dbReference type="EMBL" id="VFQC01000002">
    <property type="protein sequence ID" value="TQN28483.1"/>
    <property type="molecule type" value="Genomic_DNA"/>
</dbReference>
<organism evidence="5 6">
    <name type="scientific">Haloactinospora alba</name>
    <dbReference type="NCBI Taxonomy" id="405555"/>
    <lineage>
        <taxon>Bacteria</taxon>
        <taxon>Bacillati</taxon>
        <taxon>Actinomycetota</taxon>
        <taxon>Actinomycetes</taxon>
        <taxon>Streptosporangiales</taxon>
        <taxon>Nocardiopsidaceae</taxon>
        <taxon>Haloactinospora</taxon>
    </lineage>
</organism>
<dbReference type="FunFam" id="3.40.50.720:FF:000084">
    <property type="entry name" value="Short-chain dehydrogenase reductase"/>
    <property type="match status" value="1"/>
</dbReference>
<dbReference type="NCBIfam" id="NF005559">
    <property type="entry name" value="PRK07231.1"/>
    <property type="match status" value="1"/>
</dbReference>
<dbReference type="SUPFAM" id="SSF51735">
    <property type="entry name" value="NAD(P)-binding Rossmann-fold domains"/>
    <property type="match status" value="1"/>
</dbReference>
<reference evidence="5 6" key="1">
    <citation type="submission" date="2019-06" db="EMBL/GenBank/DDBJ databases">
        <title>Sequencing the genomes of 1000 actinobacteria strains.</title>
        <authorList>
            <person name="Klenk H.-P."/>
        </authorList>
    </citation>
    <scope>NUCLEOTIDE SEQUENCE [LARGE SCALE GENOMIC DNA]</scope>
    <source>
        <strain evidence="5 6">DSM 45015</strain>
    </source>
</reference>